<keyword evidence="2" id="KW-0472">Membrane</keyword>
<dbReference type="STRING" id="1244531.CIG2463D_0910"/>
<dbReference type="HOGENOM" id="CLU_538282_0_0_7"/>
<evidence type="ECO:0000313" key="4">
    <source>
        <dbReference type="Proteomes" id="UP000028486"/>
    </source>
</evidence>
<dbReference type="Proteomes" id="UP000028486">
    <property type="component" value="Chromosome"/>
</dbReference>
<dbReference type="eggNOG" id="COG4972">
    <property type="taxonomic scope" value="Bacteria"/>
</dbReference>
<evidence type="ECO:0000313" key="3">
    <source>
        <dbReference type="EMBL" id="AII14748.1"/>
    </source>
</evidence>
<reference evidence="4" key="1">
    <citation type="journal article" date="2014" name="Genome Announc.">
        <title>Complete Genome Sequence of Campylobacter iguaniorum Strain 1485ET, Isolated from a Bearded Dragon (Pogona vitticeps).</title>
        <authorList>
            <person name="Gilbert M.J."/>
            <person name="Miller W.G."/>
            <person name="Yee E."/>
            <person name="Kik M."/>
            <person name="Wagenaar J.A."/>
            <person name="Duim B."/>
        </authorList>
    </citation>
    <scope>NUCLEOTIDE SEQUENCE [LARGE SCALE GENOMIC DNA]</scope>
    <source>
        <strain evidence="4">1485E</strain>
    </source>
</reference>
<dbReference type="EMBL" id="CP009043">
    <property type="protein sequence ID" value="AII14748.1"/>
    <property type="molecule type" value="Genomic_DNA"/>
</dbReference>
<name>A0A076FAN4_9BACT</name>
<dbReference type="KEGG" id="caj:CIG1485E_0910"/>
<evidence type="ECO:0000256" key="1">
    <source>
        <dbReference type="SAM" id="Coils"/>
    </source>
</evidence>
<keyword evidence="4" id="KW-1185">Reference proteome</keyword>
<sequence>MDKKQSNISIISIDPFKQTAFCCQKDSLSSKSILKLEKENGFFISYVQHKDIIISSIDITVANYDIPTYDEIEGIIIQKAYQELGLDPNLEYQIKYIKQNNPNTNSIYDVFIANNRTIENKFKDIIPQIKYLDCIAPAPLLLSSLYTNSLLAKDKVDCFIYFQEDDAFLAVYQNGEYFQSKSLTRYSLGAINNKFTELTGNRLENEDFFNKLKQNGLNIEQKEYLTQILDDIFYYVSDVINSITKFSGVIIQNIYIGSDIGSINGLDKFVQDRLLIKTQDFNFDIPLKNKELDQTYLHNLMILYAKDYIKDKKLLNFSNFLRPPPFLSRDSGVFILIVFISLVIGLLYPIYQFSYGYYLSMKIDKEQIILEEISQKNILYKNQINQLIADVQQIKQTLENKQNDLQLKKDLLDQIYDKKMNYPMKGVAIYDITKYINKTDIKIKEISINNRMIVLDLISSNDKHITQLIEDLRASNIYKTVTKEISLIDSNSTKRYYESNVTVEIR</sequence>
<keyword evidence="2" id="KW-1133">Transmembrane helix</keyword>
<feature type="coiled-coil region" evidence="1">
    <location>
        <begin position="370"/>
        <end position="418"/>
    </location>
</feature>
<organism evidence="3 4">
    <name type="scientific">Campylobacter iguaniorum</name>
    <dbReference type="NCBI Taxonomy" id="1244531"/>
    <lineage>
        <taxon>Bacteria</taxon>
        <taxon>Pseudomonadati</taxon>
        <taxon>Campylobacterota</taxon>
        <taxon>Epsilonproteobacteria</taxon>
        <taxon>Campylobacterales</taxon>
        <taxon>Campylobacteraceae</taxon>
        <taxon>Campylobacter</taxon>
    </lineage>
</organism>
<dbReference type="RefSeq" id="WP_051870925.1">
    <property type="nucleotide sequence ID" value="NZ_CP009043.1"/>
</dbReference>
<accession>A0A076FAN4</accession>
<gene>
    <name evidence="3" type="ORF">CIG1485E_0910</name>
</gene>
<protein>
    <submittedName>
        <fullName evidence="3">Uncharacterized protein</fullName>
    </submittedName>
</protein>
<dbReference type="OrthoDB" id="5372287at2"/>
<proteinExistence type="predicted"/>
<keyword evidence="1" id="KW-0175">Coiled coil</keyword>
<dbReference type="AlphaFoldDB" id="A0A076FAN4"/>
<feature type="transmembrane region" description="Helical" evidence="2">
    <location>
        <begin position="332"/>
        <end position="351"/>
    </location>
</feature>
<evidence type="ECO:0000256" key="2">
    <source>
        <dbReference type="SAM" id="Phobius"/>
    </source>
</evidence>
<keyword evidence="2" id="KW-0812">Transmembrane</keyword>